<gene>
    <name evidence="1" type="ORF">THAOC_32655</name>
</gene>
<keyword evidence="2" id="KW-1185">Reference proteome</keyword>
<proteinExistence type="predicted"/>
<name>K0RP70_THAOC</name>
<organism evidence="1 2">
    <name type="scientific">Thalassiosira oceanica</name>
    <name type="common">Marine diatom</name>
    <dbReference type="NCBI Taxonomy" id="159749"/>
    <lineage>
        <taxon>Eukaryota</taxon>
        <taxon>Sar</taxon>
        <taxon>Stramenopiles</taxon>
        <taxon>Ochrophyta</taxon>
        <taxon>Bacillariophyta</taxon>
        <taxon>Coscinodiscophyceae</taxon>
        <taxon>Thalassiosirophycidae</taxon>
        <taxon>Thalassiosirales</taxon>
        <taxon>Thalassiosiraceae</taxon>
        <taxon>Thalassiosira</taxon>
    </lineage>
</organism>
<evidence type="ECO:0000313" key="2">
    <source>
        <dbReference type="Proteomes" id="UP000266841"/>
    </source>
</evidence>
<dbReference type="OrthoDB" id="53251at2759"/>
<accession>K0RP70</accession>
<dbReference type="EMBL" id="AGNL01045725">
    <property type="protein sequence ID" value="EJK48537.1"/>
    <property type="molecule type" value="Genomic_DNA"/>
</dbReference>
<protein>
    <submittedName>
        <fullName evidence="1">Uncharacterized protein</fullName>
    </submittedName>
</protein>
<dbReference type="AlphaFoldDB" id="K0RP70"/>
<dbReference type="Proteomes" id="UP000266841">
    <property type="component" value="Unassembled WGS sequence"/>
</dbReference>
<reference evidence="1 2" key="1">
    <citation type="journal article" date="2012" name="Genome Biol.">
        <title>Genome and low-iron response of an oceanic diatom adapted to chronic iron limitation.</title>
        <authorList>
            <person name="Lommer M."/>
            <person name="Specht M."/>
            <person name="Roy A.S."/>
            <person name="Kraemer L."/>
            <person name="Andreson R."/>
            <person name="Gutowska M.A."/>
            <person name="Wolf J."/>
            <person name="Bergner S.V."/>
            <person name="Schilhabel M.B."/>
            <person name="Klostermeier U.C."/>
            <person name="Beiko R.G."/>
            <person name="Rosenstiel P."/>
            <person name="Hippler M."/>
            <person name="Laroche J."/>
        </authorList>
    </citation>
    <scope>NUCLEOTIDE SEQUENCE [LARGE SCALE GENOMIC DNA]</scope>
    <source>
        <strain evidence="1 2">CCMP1005</strain>
    </source>
</reference>
<evidence type="ECO:0000313" key="1">
    <source>
        <dbReference type="EMBL" id="EJK48537.1"/>
    </source>
</evidence>
<sequence>MRNYTFKKLGDARCATELVTLVATLRETTMDQLRGERGDLTIQELVQRHKIACYPTILDFVITDTDAPSYGHQPSKKPSTKDLEKAVKRKKEKCLEACREHRQDFIPMAYSLDGLAGKEVRAAEKRLTSLLVSKWDRPYSEMTCLLVMTRMSLSIVQSISMLLCGIGPWPGSTGPSTAALQPVPPSPLGGGRWQPPDLGISHLQRHSQVDLLQARADREMLKSLWRSWIVTSFHYCFCCSQQDQTDLDNFCDLSNGRVYSSIGFCGL</sequence>
<comment type="caution">
    <text evidence="1">The sequence shown here is derived from an EMBL/GenBank/DDBJ whole genome shotgun (WGS) entry which is preliminary data.</text>
</comment>